<feature type="domain" description="Integrase zinc-binding" evidence="2">
    <location>
        <begin position="352"/>
        <end position="402"/>
    </location>
</feature>
<accession>A0A6J8CBC2</accession>
<dbReference type="Pfam" id="PF17921">
    <property type="entry name" value="Integrase_H2C2"/>
    <property type="match status" value="1"/>
</dbReference>
<dbReference type="Gene3D" id="1.10.340.70">
    <property type="match status" value="1"/>
</dbReference>
<dbReference type="Proteomes" id="UP000507470">
    <property type="component" value="Unassembled WGS sequence"/>
</dbReference>
<dbReference type="AlphaFoldDB" id="A0A6J8CBC2"/>
<reference evidence="3 4" key="1">
    <citation type="submission" date="2020-06" db="EMBL/GenBank/DDBJ databases">
        <authorList>
            <person name="Li R."/>
            <person name="Bekaert M."/>
        </authorList>
    </citation>
    <scope>NUCLEOTIDE SEQUENCE [LARGE SCALE GENOMIC DNA]</scope>
    <source>
        <strain evidence="4">wild</strain>
    </source>
</reference>
<proteinExistence type="predicted"/>
<evidence type="ECO:0000259" key="2">
    <source>
        <dbReference type="Pfam" id="PF17921"/>
    </source>
</evidence>
<sequence>MKDEVDVEDTSFVVMLPMPQTSTSTVIHISVFARNTRYWCKFRRAVNRVLLFSRTNTNSSNRLPVIIDSDQSTLYYIAGYIISALKKESQRFSMSEKHKASSKALQSCVQQNNCAPVNFVKKYYVWTGKLNRRGLQTACDSYCLLVREFETILRQVCDVSTASINSKTLDRQGLKEQILSAFMVRHYLSKLCLDPVHSGYILERIISLLLTIPAVTQQIRTQHDKKDKYDLIEVSTHIGKDNKQDDDNEGTVRTQSDKSENSKNLNNLCLNLEDIQKGKNAIIHFVQHQYFEDEFMKLRSGFPVKCSSKLHKLDPFIDTHGILRVGGRLRQSDLPDEMKHPIILLKTCNISHLIVRDIHRKIGHLGKNSILTHLRERYWIIGANAIIKSIVSKCVVCRKYQSPIIQQKMADLLGDRVTPDMPPFTAVGIGYFGPFEIRQRRCSVKRYGVIFTCLKMRAILRNCKFVRYRLMY</sequence>
<evidence type="ECO:0000313" key="4">
    <source>
        <dbReference type="Proteomes" id="UP000507470"/>
    </source>
</evidence>
<dbReference type="EMBL" id="CACVKT020004908">
    <property type="protein sequence ID" value="CAC5392147.1"/>
    <property type="molecule type" value="Genomic_DNA"/>
</dbReference>
<protein>
    <recommendedName>
        <fullName evidence="2">Integrase zinc-binding domain-containing protein</fullName>
    </recommendedName>
</protein>
<dbReference type="PANTHER" id="PTHR47331">
    <property type="entry name" value="PHD-TYPE DOMAIN-CONTAINING PROTEIN"/>
    <property type="match status" value="1"/>
</dbReference>
<keyword evidence="4" id="KW-1185">Reference proteome</keyword>
<dbReference type="PANTHER" id="PTHR47331:SF1">
    <property type="entry name" value="GAG-LIKE PROTEIN"/>
    <property type="match status" value="1"/>
</dbReference>
<evidence type="ECO:0000256" key="1">
    <source>
        <dbReference type="SAM" id="MobiDB-lite"/>
    </source>
</evidence>
<feature type="region of interest" description="Disordered" evidence="1">
    <location>
        <begin position="240"/>
        <end position="261"/>
    </location>
</feature>
<name>A0A6J8CBC2_MYTCO</name>
<evidence type="ECO:0000313" key="3">
    <source>
        <dbReference type="EMBL" id="CAC5392147.1"/>
    </source>
</evidence>
<organism evidence="3 4">
    <name type="scientific">Mytilus coruscus</name>
    <name type="common">Sea mussel</name>
    <dbReference type="NCBI Taxonomy" id="42192"/>
    <lineage>
        <taxon>Eukaryota</taxon>
        <taxon>Metazoa</taxon>
        <taxon>Spiralia</taxon>
        <taxon>Lophotrochozoa</taxon>
        <taxon>Mollusca</taxon>
        <taxon>Bivalvia</taxon>
        <taxon>Autobranchia</taxon>
        <taxon>Pteriomorphia</taxon>
        <taxon>Mytilida</taxon>
        <taxon>Mytiloidea</taxon>
        <taxon>Mytilidae</taxon>
        <taxon>Mytilinae</taxon>
        <taxon>Mytilus</taxon>
    </lineage>
</organism>
<dbReference type="InterPro" id="IPR041588">
    <property type="entry name" value="Integrase_H2C2"/>
</dbReference>
<gene>
    <name evidence="3" type="ORF">MCOR_27098</name>
</gene>